<evidence type="ECO:0000259" key="4">
    <source>
        <dbReference type="Pfam" id="PF03328"/>
    </source>
</evidence>
<dbReference type="Gene3D" id="3.20.20.60">
    <property type="entry name" value="Phosphoenolpyruvate-binding domains"/>
    <property type="match status" value="1"/>
</dbReference>
<evidence type="ECO:0000256" key="3">
    <source>
        <dbReference type="ARBA" id="ARBA00023239"/>
    </source>
</evidence>
<evidence type="ECO:0000256" key="2">
    <source>
        <dbReference type="ARBA" id="ARBA00022723"/>
    </source>
</evidence>
<dbReference type="InterPro" id="IPR005000">
    <property type="entry name" value="Aldolase/citrate-lyase_domain"/>
</dbReference>
<reference evidence="5 6" key="1">
    <citation type="journal article" date="2016" name="Nat. Commun.">
        <title>Thousands of microbial genomes shed light on interconnected biogeochemical processes in an aquifer system.</title>
        <authorList>
            <person name="Anantharaman K."/>
            <person name="Brown C.T."/>
            <person name="Hug L.A."/>
            <person name="Sharon I."/>
            <person name="Castelle C.J."/>
            <person name="Probst A.J."/>
            <person name="Thomas B.C."/>
            <person name="Singh A."/>
            <person name="Wilkins M.J."/>
            <person name="Karaoz U."/>
            <person name="Brodie E.L."/>
            <person name="Williams K.H."/>
            <person name="Hubbard S.S."/>
            <person name="Banfield J.F."/>
        </authorList>
    </citation>
    <scope>NUCLEOTIDE SEQUENCE [LARGE SCALE GENOMIC DNA]</scope>
</reference>
<evidence type="ECO:0000313" key="5">
    <source>
        <dbReference type="EMBL" id="OGF82813.1"/>
    </source>
</evidence>
<accession>A0A1F5X4M4</accession>
<feature type="domain" description="HpcH/HpaI aldolase/citrate lyase" evidence="4">
    <location>
        <begin position="54"/>
        <end position="176"/>
    </location>
</feature>
<proteinExistence type="inferred from homology"/>
<dbReference type="InterPro" id="IPR015813">
    <property type="entry name" value="Pyrv/PenolPyrv_kinase-like_dom"/>
</dbReference>
<dbReference type="AlphaFoldDB" id="A0A1F5X4M4"/>
<dbReference type="EMBL" id="MFIA01000015">
    <property type="protein sequence ID" value="OGF82813.1"/>
    <property type="molecule type" value="Genomic_DNA"/>
</dbReference>
<name>A0A1F5X4M4_9BACT</name>
<organism evidence="5 6">
    <name type="scientific">Candidatus Giovannonibacteria bacterium RIFCSPLOWO2_01_FULL_44_16</name>
    <dbReference type="NCBI Taxonomy" id="1798348"/>
    <lineage>
        <taxon>Bacteria</taxon>
        <taxon>Candidatus Giovannoniibacteriota</taxon>
    </lineage>
</organism>
<dbReference type="GO" id="GO:0005737">
    <property type="term" value="C:cytoplasm"/>
    <property type="evidence" value="ECO:0007669"/>
    <property type="project" value="TreeGrafter"/>
</dbReference>
<dbReference type="InterPro" id="IPR040442">
    <property type="entry name" value="Pyrv_kinase-like_dom_sf"/>
</dbReference>
<keyword evidence="2" id="KW-0479">Metal-binding</keyword>
<evidence type="ECO:0000256" key="1">
    <source>
        <dbReference type="ARBA" id="ARBA00005568"/>
    </source>
</evidence>
<dbReference type="PANTHER" id="PTHR30502">
    <property type="entry name" value="2-KETO-3-DEOXY-L-RHAMNONATE ALDOLASE"/>
    <property type="match status" value="1"/>
</dbReference>
<dbReference type="SUPFAM" id="SSF51621">
    <property type="entry name" value="Phosphoenolpyruvate/pyruvate domain"/>
    <property type="match status" value="1"/>
</dbReference>
<comment type="caution">
    <text evidence="5">The sequence shown here is derived from an EMBL/GenBank/DDBJ whole genome shotgun (WGS) entry which is preliminary data.</text>
</comment>
<dbReference type="GO" id="GO:0016832">
    <property type="term" value="F:aldehyde-lyase activity"/>
    <property type="evidence" value="ECO:0007669"/>
    <property type="project" value="TreeGrafter"/>
</dbReference>
<dbReference type="InterPro" id="IPR050251">
    <property type="entry name" value="HpcH-HpaI_aldolase"/>
</dbReference>
<dbReference type="PANTHER" id="PTHR30502:SF0">
    <property type="entry name" value="PHOSPHOENOLPYRUVATE CARBOXYLASE FAMILY PROTEIN"/>
    <property type="match status" value="1"/>
</dbReference>
<keyword evidence="3" id="KW-0456">Lyase</keyword>
<protein>
    <recommendedName>
        <fullName evidence="4">HpcH/HpaI aldolase/citrate lyase domain-containing protein</fullName>
    </recommendedName>
</protein>
<evidence type="ECO:0000313" key="6">
    <source>
        <dbReference type="Proteomes" id="UP000178046"/>
    </source>
</evidence>
<comment type="similarity">
    <text evidence="1">Belongs to the HpcH/HpaI aldolase family.</text>
</comment>
<dbReference type="Pfam" id="PF03328">
    <property type="entry name" value="HpcH_HpaI"/>
    <property type="match status" value="1"/>
</dbReference>
<gene>
    <name evidence="5" type="ORF">A2924_03825</name>
</gene>
<sequence length="264" mass="29196">MNTKERELVALLKTMREKYGVLGVKAEFEAEGTRMPELLRLKDVSSKAGGILALKIGGPEDVWGIEQAMDVGVDEIVAPMVEGSYALKKFMDAFKKVVNEDEREDTVAAVNVETAQTYGNIDALIETGVKNGLHGVTVGRVDLIGSMGLKRDSINSPKVFKITESICRKAKAAGLRTVVGGGIEKESFDFIRKLTEANLIDRFETRKIIFDAKVAASDQKKYEDGVRDAHRFDDMWLHNKQGHYSKIAGEDKANFEKLAKRIAS</sequence>
<dbReference type="Proteomes" id="UP000178046">
    <property type="component" value="Unassembled WGS sequence"/>
</dbReference>
<dbReference type="GO" id="GO:0046872">
    <property type="term" value="F:metal ion binding"/>
    <property type="evidence" value="ECO:0007669"/>
    <property type="project" value="UniProtKB-KW"/>
</dbReference>